<keyword evidence="11" id="KW-0407">Ion channel</keyword>
<dbReference type="Gene3D" id="3.40.190.10">
    <property type="entry name" value="Periplasmic binding protein-like II"/>
    <property type="match status" value="1"/>
</dbReference>
<dbReference type="SUPFAM" id="SSF53850">
    <property type="entry name" value="Periplasmic binding protein-like II"/>
    <property type="match status" value="1"/>
</dbReference>
<evidence type="ECO:0000259" key="12">
    <source>
        <dbReference type="Pfam" id="PF10613"/>
    </source>
</evidence>
<evidence type="ECO:0000256" key="9">
    <source>
        <dbReference type="ARBA" id="ARBA00023180"/>
    </source>
</evidence>
<evidence type="ECO:0000313" key="14">
    <source>
        <dbReference type="Proteomes" id="UP001054945"/>
    </source>
</evidence>
<dbReference type="InterPro" id="IPR052192">
    <property type="entry name" value="Insect_Ionotropic_Sensory_Rcpt"/>
</dbReference>
<keyword evidence="4" id="KW-0812">Transmembrane</keyword>
<dbReference type="AlphaFoldDB" id="A0AAV4UAX3"/>
<evidence type="ECO:0000256" key="1">
    <source>
        <dbReference type="ARBA" id="ARBA00004651"/>
    </source>
</evidence>
<evidence type="ECO:0000256" key="7">
    <source>
        <dbReference type="ARBA" id="ARBA00023136"/>
    </source>
</evidence>
<keyword evidence="10" id="KW-1071">Ligand-gated ion channel</keyword>
<evidence type="ECO:0000256" key="3">
    <source>
        <dbReference type="ARBA" id="ARBA00022475"/>
    </source>
</evidence>
<evidence type="ECO:0000256" key="4">
    <source>
        <dbReference type="ARBA" id="ARBA00022692"/>
    </source>
</evidence>
<evidence type="ECO:0000313" key="13">
    <source>
        <dbReference type="EMBL" id="GIY54814.1"/>
    </source>
</evidence>
<keyword evidence="14" id="KW-1185">Reference proteome</keyword>
<protein>
    <submittedName>
        <fullName evidence="13">Glutamate receptor ionotropic, delta-1</fullName>
    </submittedName>
</protein>
<evidence type="ECO:0000256" key="8">
    <source>
        <dbReference type="ARBA" id="ARBA00023170"/>
    </source>
</evidence>
<feature type="domain" description="Ionotropic glutamate receptor L-glutamate and glycine-binding" evidence="12">
    <location>
        <begin position="3"/>
        <end position="59"/>
    </location>
</feature>
<dbReference type="GO" id="GO:0005886">
    <property type="term" value="C:plasma membrane"/>
    <property type="evidence" value="ECO:0007669"/>
    <property type="project" value="UniProtKB-SubCell"/>
</dbReference>
<evidence type="ECO:0000256" key="2">
    <source>
        <dbReference type="ARBA" id="ARBA00022448"/>
    </source>
</evidence>
<evidence type="ECO:0000256" key="6">
    <source>
        <dbReference type="ARBA" id="ARBA00023065"/>
    </source>
</evidence>
<keyword evidence="7" id="KW-0472">Membrane</keyword>
<dbReference type="EMBL" id="BPLR01012558">
    <property type="protein sequence ID" value="GIY54814.1"/>
    <property type="molecule type" value="Genomic_DNA"/>
</dbReference>
<dbReference type="Proteomes" id="UP001054945">
    <property type="component" value="Unassembled WGS sequence"/>
</dbReference>
<keyword evidence="8 13" id="KW-0675">Receptor</keyword>
<organism evidence="13 14">
    <name type="scientific">Caerostris extrusa</name>
    <name type="common">Bark spider</name>
    <name type="synonym">Caerostris bankana</name>
    <dbReference type="NCBI Taxonomy" id="172846"/>
    <lineage>
        <taxon>Eukaryota</taxon>
        <taxon>Metazoa</taxon>
        <taxon>Ecdysozoa</taxon>
        <taxon>Arthropoda</taxon>
        <taxon>Chelicerata</taxon>
        <taxon>Arachnida</taxon>
        <taxon>Araneae</taxon>
        <taxon>Araneomorphae</taxon>
        <taxon>Entelegynae</taxon>
        <taxon>Araneoidea</taxon>
        <taxon>Araneidae</taxon>
        <taxon>Caerostris</taxon>
    </lineage>
</organism>
<accession>A0AAV4UAX3</accession>
<name>A0AAV4UAX3_CAEEX</name>
<comment type="caution">
    <text evidence="13">The sequence shown here is derived from an EMBL/GenBank/DDBJ whole genome shotgun (WGS) entry which is preliminary data.</text>
</comment>
<proteinExistence type="predicted"/>
<dbReference type="GO" id="GO:0015276">
    <property type="term" value="F:ligand-gated monoatomic ion channel activity"/>
    <property type="evidence" value="ECO:0007669"/>
    <property type="project" value="InterPro"/>
</dbReference>
<gene>
    <name evidence="13" type="primary">GRID1_11</name>
    <name evidence="13" type="ORF">CEXT_77401</name>
</gene>
<dbReference type="InterPro" id="IPR019594">
    <property type="entry name" value="Glu/Gly-bd"/>
</dbReference>
<keyword evidence="9" id="KW-0325">Glycoprotein</keyword>
<keyword evidence="3" id="KW-1003">Cell membrane</keyword>
<comment type="subcellular location">
    <subcellularLocation>
        <location evidence="1">Cell membrane</location>
        <topology evidence="1">Multi-pass membrane protein</topology>
    </subcellularLocation>
</comment>
<sequence length="166" mass="18855">MLYGDPLPDGNFTGMVGMVQRGEADLAMTYLSLNEIRSKVVNFSWPYCAEGISFITAKPINYEQKLALLQVSDIATWMGIGIVLTPTKVAPIRTFTNSPELCSQGDHKVYAIETFIPFLLDSEEDHLKELGRNLIHNNWVTQLIRTKEIYHITSHSSDIRLESWQH</sequence>
<keyword evidence="6" id="KW-0406">Ion transport</keyword>
<evidence type="ECO:0000256" key="5">
    <source>
        <dbReference type="ARBA" id="ARBA00022989"/>
    </source>
</evidence>
<reference evidence="13 14" key="1">
    <citation type="submission" date="2021-06" db="EMBL/GenBank/DDBJ databases">
        <title>Caerostris extrusa draft genome.</title>
        <authorList>
            <person name="Kono N."/>
            <person name="Arakawa K."/>
        </authorList>
    </citation>
    <scope>NUCLEOTIDE SEQUENCE [LARGE SCALE GENOMIC DNA]</scope>
</reference>
<dbReference type="PANTHER" id="PTHR42643:SF38">
    <property type="entry name" value="IONOTROPIC RECEPTOR 100A"/>
    <property type="match status" value="1"/>
</dbReference>
<keyword evidence="2" id="KW-0813">Transport</keyword>
<dbReference type="Pfam" id="PF10613">
    <property type="entry name" value="Lig_chan-Glu_bd"/>
    <property type="match status" value="1"/>
</dbReference>
<keyword evidence="5" id="KW-1133">Transmembrane helix</keyword>
<evidence type="ECO:0000256" key="11">
    <source>
        <dbReference type="ARBA" id="ARBA00023303"/>
    </source>
</evidence>
<evidence type="ECO:0000256" key="10">
    <source>
        <dbReference type="ARBA" id="ARBA00023286"/>
    </source>
</evidence>
<dbReference type="PANTHER" id="PTHR42643">
    <property type="entry name" value="IONOTROPIC RECEPTOR 20A-RELATED"/>
    <property type="match status" value="1"/>
</dbReference>